<feature type="domain" description="DUF1618" evidence="1">
    <location>
        <begin position="81"/>
        <end position="213"/>
    </location>
</feature>
<evidence type="ECO:0000313" key="2">
    <source>
        <dbReference type="EMBL" id="KAF8677243.1"/>
    </source>
</evidence>
<keyword evidence="3" id="KW-1185">Reference proteome</keyword>
<accession>A0A835AWN6</accession>
<reference evidence="2" key="1">
    <citation type="submission" date="2020-07" db="EMBL/GenBank/DDBJ databases">
        <title>Genome sequence and genetic diversity analysis of an under-domesticated orphan crop, white fonio (Digitaria exilis).</title>
        <authorList>
            <person name="Bennetzen J.L."/>
            <person name="Chen S."/>
            <person name="Ma X."/>
            <person name="Wang X."/>
            <person name="Yssel A.E.J."/>
            <person name="Chaluvadi S.R."/>
            <person name="Johnson M."/>
            <person name="Gangashetty P."/>
            <person name="Hamidou F."/>
            <person name="Sanogo M.D."/>
            <person name="Zwaenepoel A."/>
            <person name="Wallace J."/>
            <person name="Van De Peer Y."/>
            <person name="Van Deynze A."/>
        </authorList>
    </citation>
    <scope>NUCLEOTIDE SEQUENCE</scope>
    <source>
        <tissue evidence="2">Leaves</tissue>
    </source>
</reference>
<name>A0A835AWN6_9POAL</name>
<dbReference type="OrthoDB" id="682605at2759"/>
<evidence type="ECO:0000313" key="3">
    <source>
        <dbReference type="Proteomes" id="UP000636709"/>
    </source>
</evidence>
<gene>
    <name evidence="2" type="ORF">HU200_046723</name>
</gene>
<evidence type="ECO:0000259" key="1">
    <source>
        <dbReference type="Pfam" id="PF07762"/>
    </source>
</evidence>
<dbReference type="Proteomes" id="UP000636709">
    <property type="component" value="Unassembled WGS sequence"/>
</dbReference>
<dbReference type="PANTHER" id="PTHR33074">
    <property type="entry name" value="EXPRESSED PROTEIN-RELATED"/>
    <property type="match status" value="1"/>
</dbReference>
<comment type="caution">
    <text evidence="2">The sequence shown here is derived from an EMBL/GenBank/DDBJ whole genome shotgun (WGS) entry which is preliminary data.</text>
</comment>
<dbReference type="AlphaFoldDB" id="A0A835AWN6"/>
<protein>
    <recommendedName>
        <fullName evidence="1">DUF1618 domain-containing protein</fullName>
    </recommendedName>
</protein>
<dbReference type="InterPro" id="IPR011676">
    <property type="entry name" value="DUF1618"/>
</dbReference>
<sequence>MAVKSMGLLTRQDGEFAVAEMLFHMPMDTLFADICLFRSSANKWTYMRVPVLHSGDHALDTQQLCFWVTGSVVPVGRWLCWIDYYRGILFCDLFAKPNPTVSYLRLPLDEFPKTNNRSRTCSWMYRCVSAVDDGNVVKFVDFARSDDIGYGALRPGAGFTITCHTLMLDGVDKWDKDWTVTSDELWSANPPELLPREAPTFPQVNIDRPHVVHFLLTEFGYVMKKMWVVAIDMSTGKVESCSQYLNGRDDIGTDREKLTDWRSICPMPFLPCEFTRYLHRFPR</sequence>
<proteinExistence type="predicted"/>
<dbReference type="PANTHER" id="PTHR33074:SF128">
    <property type="entry name" value="EXPRESSED PROTEIN"/>
    <property type="match status" value="1"/>
</dbReference>
<dbReference type="EMBL" id="JACEFO010002150">
    <property type="protein sequence ID" value="KAF8677243.1"/>
    <property type="molecule type" value="Genomic_DNA"/>
</dbReference>
<dbReference type="Pfam" id="PF07762">
    <property type="entry name" value="DUF1618"/>
    <property type="match status" value="1"/>
</dbReference>
<organism evidence="2 3">
    <name type="scientific">Digitaria exilis</name>
    <dbReference type="NCBI Taxonomy" id="1010633"/>
    <lineage>
        <taxon>Eukaryota</taxon>
        <taxon>Viridiplantae</taxon>
        <taxon>Streptophyta</taxon>
        <taxon>Embryophyta</taxon>
        <taxon>Tracheophyta</taxon>
        <taxon>Spermatophyta</taxon>
        <taxon>Magnoliopsida</taxon>
        <taxon>Liliopsida</taxon>
        <taxon>Poales</taxon>
        <taxon>Poaceae</taxon>
        <taxon>PACMAD clade</taxon>
        <taxon>Panicoideae</taxon>
        <taxon>Panicodae</taxon>
        <taxon>Paniceae</taxon>
        <taxon>Anthephorinae</taxon>
        <taxon>Digitaria</taxon>
    </lineage>
</organism>